<sequence>MNSNPDDADDHELAATRTGWAEDRTLLANERTFAGWMRTGMACVALALGMKAVFGAFEPTWVAKIGASIFIGVALFIFWSAQQRSCEAHRRFTENDVAAQPTSRMTFTAAVLAVGAVITGIILWML</sequence>
<dbReference type="Proteomes" id="UP000199441">
    <property type="component" value="Unassembled WGS sequence"/>
</dbReference>
<evidence type="ECO:0000313" key="7">
    <source>
        <dbReference type="EMBL" id="SDX50361.1"/>
    </source>
</evidence>
<gene>
    <name evidence="7" type="ORF">SAMN04488001_3394</name>
</gene>
<dbReference type="RefSeq" id="WP_089948150.1">
    <property type="nucleotide sequence ID" value="NZ_FNOI01000008.1"/>
</dbReference>
<accession>A0A1H3C8C1</accession>
<feature type="transmembrane region" description="Helical" evidence="5">
    <location>
        <begin position="33"/>
        <end position="54"/>
    </location>
</feature>
<feature type="domain" description="DUF202" evidence="6">
    <location>
        <begin position="24"/>
        <end position="89"/>
    </location>
</feature>
<keyword evidence="2 5" id="KW-0812">Transmembrane</keyword>
<evidence type="ECO:0000256" key="5">
    <source>
        <dbReference type="SAM" id="Phobius"/>
    </source>
</evidence>
<dbReference type="STRING" id="670155.SAMN04488001_3394"/>
<proteinExistence type="predicted"/>
<feature type="transmembrane region" description="Helical" evidence="5">
    <location>
        <begin position="105"/>
        <end position="125"/>
    </location>
</feature>
<dbReference type="AlphaFoldDB" id="A0A1H3C8C1"/>
<comment type="subcellular location">
    <subcellularLocation>
        <location evidence="1">Endomembrane system</location>
        <topology evidence="1">Multi-pass membrane protein</topology>
    </subcellularLocation>
</comment>
<evidence type="ECO:0000256" key="4">
    <source>
        <dbReference type="ARBA" id="ARBA00023136"/>
    </source>
</evidence>
<evidence type="ECO:0000256" key="2">
    <source>
        <dbReference type="ARBA" id="ARBA00022692"/>
    </source>
</evidence>
<protein>
    <submittedName>
        <fullName evidence="7">Putative membrane protein</fullName>
    </submittedName>
</protein>
<evidence type="ECO:0000259" key="6">
    <source>
        <dbReference type="Pfam" id="PF02656"/>
    </source>
</evidence>
<dbReference type="GO" id="GO:0012505">
    <property type="term" value="C:endomembrane system"/>
    <property type="evidence" value="ECO:0007669"/>
    <property type="project" value="UniProtKB-SubCell"/>
</dbReference>
<keyword evidence="3 5" id="KW-1133">Transmembrane helix</keyword>
<name>A0A1H3C8C1_9RHOB</name>
<organism evidence="7 8">
    <name type="scientific">Litoreibacter albidus</name>
    <dbReference type="NCBI Taxonomy" id="670155"/>
    <lineage>
        <taxon>Bacteria</taxon>
        <taxon>Pseudomonadati</taxon>
        <taxon>Pseudomonadota</taxon>
        <taxon>Alphaproteobacteria</taxon>
        <taxon>Rhodobacterales</taxon>
        <taxon>Roseobacteraceae</taxon>
        <taxon>Litoreibacter</taxon>
    </lineage>
</organism>
<dbReference type="EMBL" id="FNOI01000008">
    <property type="protein sequence ID" value="SDX50361.1"/>
    <property type="molecule type" value="Genomic_DNA"/>
</dbReference>
<reference evidence="8" key="1">
    <citation type="submission" date="2016-10" db="EMBL/GenBank/DDBJ databases">
        <authorList>
            <person name="Varghese N."/>
            <person name="Submissions S."/>
        </authorList>
    </citation>
    <scope>NUCLEOTIDE SEQUENCE [LARGE SCALE GENOMIC DNA]</scope>
    <source>
        <strain evidence="8">DSM 26922</strain>
    </source>
</reference>
<evidence type="ECO:0000256" key="1">
    <source>
        <dbReference type="ARBA" id="ARBA00004127"/>
    </source>
</evidence>
<dbReference type="InterPro" id="IPR003807">
    <property type="entry name" value="DUF202"/>
</dbReference>
<evidence type="ECO:0000313" key="8">
    <source>
        <dbReference type="Proteomes" id="UP000199441"/>
    </source>
</evidence>
<keyword evidence="8" id="KW-1185">Reference proteome</keyword>
<keyword evidence="4 5" id="KW-0472">Membrane</keyword>
<feature type="transmembrane region" description="Helical" evidence="5">
    <location>
        <begin position="61"/>
        <end position="81"/>
    </location>
</feature>
<dbReference type="Pfam" id="PF02656">
    <property type="entry name" value="DUF202"/>
    <property type="match status" value="1"/>
</dbReference>
<evidence type="ECO:0000256" key="3">
    <source>
        <dbReference type="ARBA" id="ARBA00022989"/>
    </source>
</evidence>
<dbReference type="OrthoDB" id="582337at2"/>